<evidence type="ECO:0000313" key="4">
    <source>
        <dbReference type="Proteomes" id="UP000236286"/>
    </source>
</evidence>
<keyword evidence="1" id="KW-0809">Transit peptide</keyword>
<dbReference type="AlphaFoldDB" id="A0A2J7TDW6"/>
<dbReference type="PANTHER" id="PTHR22602:SF0">
    <property type="entry name" value="TRANSFERASE CAF17, MITOCHONDRIAL-RELATED"/>
    <property type="match status" value="1"/>
</dbReference>
<protein>
    <submittedName>
        <fullName evidence="3">Folate-binding protein YgfZ</fullName>
    </submittedName>
</protein>
<evidence type="ECO:0000256" key="1">
    <source>
        <dbReference type="ARBA" id="ARBA00022946"/>
    </source>
</evidence>
<sequence length="279" mass="29834">MQSRLSFLADRGVVRLLGAEAEKFLQRLITNSVLSIAPGESRFSALLSPQGKLMFDFFVLPLPEGPEAGYYFDCVRAQAPDLVKRLNLHKMRAKIGIEDLSESLGVAALTEGEAPSGIGALAYRDMRAPGMGERVIASREALARIADSDESTYEARRIAAGVPRGGRDFVYGDAFVQDVNLDWLNGVDFKKGCYVGQEVVARVHYRKSAKKRIVKFSFEGEPPAPGVEIAAGGPPLGQVGSISGSEGLAMIRLDRLEDAKAAGAVVKAGETPIAVAAPE</sequence>
<dbReference type="EMBL" id="PDZR01000021">
    <property type="protein sequence ID" value="PNG24964.1"/>
    <property type="molecule type" value="Genomic_DNA"/>
</dbReference>
<dbReference type="NCBIfam" id="TIGR03317">
    <property type="entry name" value="ygfZ_signature"/>
    <property type="match status" value="1"/>
</dbReference>
<accession>A0A2J7TDW6</accession>
<gene>
    <name evidence="3" type="ORF">CR492_15800</name>
</gene>
<reference evidence="3 4" key="1">
    <citation type="submission" date="2017-10" db="EMBL/GenBank/DDBJ databases">
        <title>Genome announcement of Methylocella silvestris TVC from permafrost.</title>
        <authorList>
            <person name="Wang J."/>
            <person name="Geng K."/>
            <person name="Ul-Haque F."/>
            <person name="Crombie A.T."/>
            <person name="Street L.E."/>
            <person name="Wookey P.A."/>
            <person name="Murrell J.C."/>
            <person name="Pratscher J."/>
        </authorList>
    </citation>
    <scope>NUCLEOTIDE SEQUENCE [LARGE SCALE GENOMIC DNA]</scope>
    <source>
        <strain evidence="3 4">TVC</strain>
    </source>
</reference>
<dbReference type="InterPro" id="IPR017703">
    <property type="entry name" value="YgfZ/GCV_T_CS"/>
</dbReference>
<dbReference type="OrthoDB" id="9796287at2"/>
<organism evidence="3 4">
    <name type="scientific">Methylocella silvestris</name>
    <dbReference type="NCBI Taxonomy" id="199596"/>
    <lineage>
        <taxon>Bacteria</taxon>
        <taxon>Pseudomonadati</taxon>
        <taxon>Pseudomonadota</taxon>
        <taxon>Alphaproteobacteria</taxon>
        <taxon>Hyphomicrobiales</taxon>
        <taxon>Beijerinckiaceae</taxon>
        <taxon>Methylocella</taxon>
    </lineage>
</organism>
<comment type="caution">
    <text evidence="3">The sequence shown here is derived from an EMBL/GenBank/DDBJ whole genome shotgun (WGS) entry which is preliminary data.</text>
</comment>
<dbReference type="InterPro" id="IPR045179">
    <property type="entry name" value="YgfZ/GcvT"/>
</dbReference>
<dbReference type="Proteomes" id="UP000236286">
    <property type="component" value="Unassembled WGS sequence"/>
</dbReference>
<evidence type="ECO:0000259" key="2">
    <source>
        <dbReference type="Pfam" id="PF25455"/>
    </source>
</evidence>
<name>A0A2J7TDW6_METSI</name>
<dbReference type="RefSeq" id="WP_102844698.1">
    <property type="nucleotide sequence ID" value="NZ_PDZR01000021.1"/>
</dbReference>
<dbReference type="InterPro" id="IPR057460">
    <property type="entry name" value="CAF17_C"/>
</dbReference>
<evidence type="ECO:0000313" key="3">
    <source>
        <dbReference type="EMBL" id="PNG24964.1"/>
    </source>
</evidence>
<feature type="domain" description="CAF17 C-terminal" evidence="2">
    <location>
        <begin position="210"/>
        <end position="278"/>
    </location>
</feature>
<proteinExistence type="predicted"/>
<dbReference type="GO" id="GO:0016226">
    <property type="term" value="P:iron-sulfur cluster assembly"/>
    <property type="evidence" value="ECO:0007669"/>
    <property type="project" value="TreeGrafter"/>
</dbReference>
<dbReference type="SUPFAM" id="SSF103025">
    <property type="entry name" value="Folate-binding domain"/>
    <property type="match status" value="1"/>
</dbReference>
<dbReference type="Gene3D" id="3.30.1360.120">
    <property type="entry name" value="Probable tRNA modification gtpase trme, domain 1"/>
    <property type="match status" value="2"/>
</dbReference>
<dbReference type="InterPro" id="IPR027266">
    <property type="entry name" value="TrmE/GcvT-like"/>
</dbReference>
<dbReference type="Pfam" id="PF25455">
    <property type="entry name" value="Beta-barrel_CAF17_C"/>
    <property type="match status" value="1"/>
</dbReference>
<dbReference type="PANTHER" id="PTHR22602">
    <property type="entry name" value="TRANSFERASE CAF17, MITOCHONDRIAL-RELATED"/>
    <property type="match status" value="1"/>
</dbReference>